<keyword evidence="2" id="KW-1185">Reference proteome</keyword>
<gene>
    <name evidence="1" type="ORF">E4L96_17155</name>
</gene>
<protein>
    <submittedName>
        <fullName evidence="1">Transposase</fullName>
    </submittedName>
</protein>
<reference evidence="1 2" key="1">
    <citation type="submission" date="2019-03" db="EMBL/GenBank/DDBJ databases">
        <title>Draft Genome Sequence of Massilia arenosa sp. nov., a Novel Massilia Species Isolated from a Sandy-loam Maize Soil.</title>
        <authorList>
            <person name="Raths R."/>
            <person name="Peta V."/>
            <person name="Bucking H."/>
        </authorList>
    </citation>
    <scope>NUCLEOTIDE SEQUENCE [LARGE SCALE GENOMIC DNA]</scope>
    <source>
        <strain evidence="1 2">MC02</strain>
    </source>
</reference>
<dbReference type="OrthoDB" id="7462971at2"/>
<evidence type="ECO:0000313" key="2">
    <source>
        <dbReference type="Proteomes" id="UP000298438"/>
    </source>
</evidence>
<organism evidence="1 2">
    <name type="scientific">Zemynaea arenosa</name>
    <dbReference type="NCBI Taxonomy" id="2561931"/>
    <lineage>
        <taxon>Bacteria</taxon>
        <taxon>Pseudomonadati</taxon>
        <taxon>Pseudomonadota</taxon>
        <taxon>Betaproteobacteria</taxon>
        <taxon>Burkholderiales</taxon>
        <taxon>Oxalobacteraceae</taxon>
        <taxon>Telluria group</taxon>
        <taxon>Zemynaea</taxon>
    </lineage>
</organism>
<dbReference type="Proteomes" id="UP000298438">
    <property type="component" value="Unassembled WGS sequence"/>
</dbReference>
<name>A0A4Y9S3Z0_9BURK</name>
<comment type="caution">
    <text evidence="1">The sequence shown here is derived from an EMBL/GenBank/DDBJ whole genome shotgun (WGS) entry which is preliminary data.</text>
</comment>
<evidence type="ECO:0000313" key="1">
    <source>
        <dbReference type="EMBL" id="TFW16043.1"/>
    </source>
</evidence>
<dbReference type="EMBL" id="SPVF01000220">
    <property type="protein sequence ID" value="TFW16043.1"/>
    <property type="molecule type" value="Genomic_DNA"/>
</dbReference>
<accession>A0A4Y9S3Z0</accession>
<proteinExistence type="predicted"/>
<dbReference type="AlphaFoldDB" id="A0A4Y9S3Z0"/>
<sequence length="466" mass="53150">MNSKPNGIWISPDFFETDLRLPDVADDPDVRIAVEWLTSFMREGEWKRRRFAALERFVNAASGQSAPGASGDNRFFATEDQLAWYLFLAQGSMDHPMVYDFIYGSRVVPIFRAIGRSITLLQSVPGVESRIRRLVDGERAQPNGGLFELLVAAAYCREGAGVRFLTESPGNRKTHDFDVSVGGREWAVECKRMETGEYTDRERQSARQLWLPTARDLQRRGLSVLAQVHFRSELCEVPSEYLAYQAGQWLQSGVLKRHEWDDQYGAGVIGTLDLRPLTRLLRTDDVAIHSSRMMELLTGRYKRNANVIQLLNVKMADNPLYVEGCQQAIVLDWESTSDTAIDRKARDVVKRLADATKQLPNDRPGLIHIGLEAVDGDEVEARRYEKIFQTVRNFDSKGKRLEYIYVHWFAPESPPTGPAAFDETYFWSGRQPDQLRPLRDGMLVLPPETETRDGLHWDAKLPSVRR</sequence>
<dbReference type="RefSeq" id="WP_135208433.1">
    <property type="nucleotide sequence ID" value="NZ_SPVF01000220.1"/>
</dbReference>